<evidence type="ECO:0000313" key="1">
    <source>
        <dbReference type="EnsemblPlants" id="AVESA.00010b.r2.1CG0113260.1.CDS"/>
    </source>
</evidence>
<evidence type="ECO:0000313" key="2">
    <source>
        <dbReference type="Proteomes" id="UP001732700"/>
    </source>
</evidence>
<dbReference type="EnsemblPlants" id="AVESA.00010b.r2.1CG0113260.1">
    <property type="protein sequence ID" value="AVESA.00010b.r2.1CG0113260.1.CDS"/>
    <property type="gene ID" value="AVESA.00010b.r2.1CG0113260"/>
</dbReference>
<accession>A0ACD5TRH9</accession>
<keyword evidence="2" id="KW-1185">Reference proteome</keyword>
<reference evidence="1" key="2">
    <citation type="submission" date="2025-09" db="UniProtKB">
        <authorList>
            <consortium name="EnsemblPlants"/>
        </authorList>
    </citation>
    <scope>IDENTIFICATION</scope>
</reference>
<sequence>MHASIHPSVASGNKLNKLPNRKGRSDRGFPGKCLARTRLAASYLNMHQFIHGKPAHNISFHLKQFSPDLRMVSSSISTNPSSIPQVVTTQRAAIADHLQQRQPKQQHQQQRQLELPPGFRFHPTDEEIITFYLTPKVLDRTFAAIAIGEVDLNKCEPWDLPDKAKMGEKEWYFYCQKDRKYPTGMRTNRATEAGYWKATGKDKEIFAPPPPVLVGMKKTLVFYKGRAPRGEKTNWVMHEYRIETRKEDVPYATSSATAALINAAAKDEWVVCRIFHKNSGIKKVVMPSYTMAAMPMFMGGAEQQQSFVVDSGTLPPLVDYATSSSTLAPTPHLHASSYQMNAAGTGTSMMGGASLPMMNGHYFGNQGNHQMMGPPPLMSFYHQQQQQMQMMDQGFMAGAGPASGPSSMVSQEDTGTVLSNNDQSNAGTPAAEISSVNMGMDGMWKY</sequence>
<protein>
    <submittedName>
        <fullName evidence="1">Uncharacterized protein</fullName>
    </submittedName>
</protein>
<dbReference type="Proteomes" id="UP001732700">
    <property type="component" value="Chromosome 1C"/>
</dbReference>
<proteinExistence type="predicted"/>
<name>A0ACD5TRH9_AVESA</name>
<organism evidence="1 2">
    <name type="scientific">Avena sativa</name>
    <name type="common">Oat</name>
    <dbReference type="NCBI Taxonomy" id="4498"/>
    <lineage>
        <taxon>Eukaryota</taxon>
        <taxon>Viridiplantae</taxon>
        <taxon>Streptophyta</taxon>
        <taxon>Embryophyta</taxon>
        <taxon>Tracheophyta</taxon>
        <taxon>Spermatophyta</taxon>
        <taxon>Magnoliopsida</taxon>
        <taxon>Liliopsida</taxon>
        <taxon>Poales</taxon>
        <taxon>Poaceae</taxon>
        <taxon>BOP clade</taxon>
        <taxon>Pooideae</taxon>
        <taxon>Poodae</taxon>
        <taxon>Poeae</taxon>
        <taxon>Poeae Chloroplast Group 1 (Aveneae type)</taxon>
        <taxon>Aveninae</taxon>
        <taxon>Avena</taxon>
    </lineage>
</organism>
<reference evidence="1" key="1">
    <citation type="submission" date="2021-05" db="EMBL/GenBank/DDBJ databases">
        <authorList>
            <person name="Scholz U."/>
            <person name="Mascher M."/>
            <person name="Fiebig A."/>
        </authorList>
    </citation>
    <scope>NUCLEOTIDE SEQUENCE [LARGE SCALE GENOMIC DNA]</scope>
</reference>